<evidence type="ECO:0008006" key="4">
    <source>
        <dbReference type="Google" id="ProtNLM"/>
    </source>
</evidence>
<dbReference type="AlphaFoldDB" id="A0A0U3W9U2"/>
<gene>
    <name evidence="2" type="ORF">AOX59_15285</name>
</gene>
<dbReference type="EMBL" id="CP013862">
    <property type="protein sequence ID" value="ALX49810.1"/>
    <property type="molecule type" value="Genomic_DNA"/>
</dbReference>
<feature type="transmembrane region" description="Helical" evidence="1">
    <location>
        <begin position="64"/>
        <end position="85"/>
    </location>
</feature>
<feature type="transmembrane region" description="Helical" evidence="1">
    <location>
        <begin position="6"/>
        <end position="22"/>
    </location>
</feature>
<name>A0A0U3W9U2_9BACI</name>
<accession>A0A0U3W9U2</accession>
<keyword evidence="3" id="KW-1185">Reference proteome</keyword>
<dbReference type="RefSeq" id="WP_068446762.1">
    <property type="nucleotide sequence ID" value="NZ_CP013862.1"/>
</dbReference>
<sequence>MKVFFRTLYSILLIGAGVLHFVHERGFRKIVPKTLPLRRPIVLVSGVFEMIFSVLLWVKKGQHITGKLLAFFMIAVFPANVYMAVKRISFRPGKQANPWILWLRLPLQLPLVAGALTLGRKNNR</sequence>
<evidence type="ECO:0000313" key="2">
    <source>
        <dbReference type="EMBL" id="ALX49810.1"/>
    </source>
</evidence>
<dbReference type="STRING" id="1472767.AOX59_15285"/>
<feature type="transmembrane region" description="Helical" evidence="1">
    <location>
        <begin position="42"/>
        <end position="58"/>
    </location>
</feature>
<keyword evidence="1" id="KW-0472">Membrane</keyword>
<protein>
    <recommendedName>
        <fullName evidence="4">DoxX family protein</fullName>
    </recommendedName>
</protein>
<dbReference type="PANTHER" id="PTHR36974:SF1">
    <property type="entry name" value="DOXX FAMILY MEMBRANE PROTEIN"/>
    <property type="match status" value="1"/>
</dbReference>
<dbReference type="PANTHER" id="PTHR36974">
    <property type="entry name" value="MEMBRANE PROTEIN-RELATED"/>
    <property type="match status" value="1"/>
</dbReference>
<proteinExistence type="predicted"/>
<organism evidence="2 3">
    <name type="scientific">Lentibacillus amyloliquefaciens</name>
    <dbReference type="NCBI Taxonomy" id="1472767"/>
    <lineage>
        <taxon>Bacteria</taxon>
        <taxon>Bacillati</taxon>
        <taxon>Bacillota</taxon>
        <taxon>Bacilli</taxon>
        <taxon>Bacillales</taxon>
        <taxon>Bacillaceae</taxon>
        <taxon>Lentibacillus</taxon>
    </lineage>
</organism>
<dbReference type="OrthoDB" id="327939at2"/>
<reference evidence="2 3" key="1">
    <citation type="submission" date="2016-01" db="EMBL/GenBank/DDBJ databases">
        <title>Complete genome sequence of strain Lentibacillus amyloliquefaciens LAM0015T isolated from saline sediment.</title>
        <authorList>
            <person name="Wang J.-L."/>
            <person name="He M.-X."/>
        </authorList>
    </citation>
    <scope>NUCLEOTIDE SEQUENCE [LARGE SCALE GENOMIC DNA]</scope>
    <source>
        <strain evidence="2 3">LAM0015</strain>
    </source>
</reference>
<keyword evidence="1" id="KW-1133">Transmembrane helix</keyword>
<evidence type="ECO:0000256" key="1">
    <source>
        <dbReference type="SAM" id="Phobius"/>
    </source>
</evidence>
<keyword evidence="1" id="KW-0812">Transmembrane</keyword>
<dbReference type="KEGG" id="lao:AOX59_15285"/>
<evidence type="ECO:0000313" key="3">
    <source>
        <dbReference type="Proteomes" id="UP000050331"/>
    </source>
</evidence>
<dbReference type="Proteomes" id="UP000050331">
    <property type="component" value="Chromosome"/>
</dbReference>